<protein>
    <submittedName>
        <fullName evidence="2">VWA domain-containing protein</fullName>
    </submittedName>
</protein>
<dbReference type="PANTHER" id="PTHR39338:SF7">
    <property type="entry name" value="BLL6692 PROTEIN"/>
    <property type="match status" value="1"/>
</dbReference>
<dbReference type="Pfam" id="PF05762">
    <property type="entry name" value="VWA_CoxE"/>
    <property type="match status" value="1"/>
</dbReference>
<dbReference type="RefSeq" id="WP_048082166.1">
    <property type="nucleotide sequence ID" value="NZ_JAPVER010000020.1"/>
</dbReference>
<dbReference type="EMBL" id="JAPVES010000025">
    <property type="protein sequence ID" value="MCZ3371510.1"/>
    <property type="molecule type" value="Genomic_DNA"/>
</dbReference>
<dbReference type="AlphaFoldDB" id="A0A9E5A120"/>
<dbReference type="InterPro" id="IPR008912">
    <property type="entry name" value="Uncharacterised_CoxE"/>
</dbReference>
<evidence type="ECO:0000313" key="3">
    <source>
        <dbReference type="Proteomes" id="UP001068021"/>
    </source>
</evidence>
<dbReference type="Proteomes" id="UP001074446">
    <property type="component" value="Unassembled WGS sequence"/>
</dbReference>
<keyword evidence="3" id="KW-1185">Reference proteome</keyword>
<dbReference type="EMBL" id="JAPVER010000020">
    <property type="protein sequence ID" value="MCZ3366262.1"/>
    <property type="molecule type" value="Genomic_DNA"/>
</dbReference>
<gene>
    <name evidence="2" type="ORF">O3H35_02585</name>
    <name evidence="1" type="ORF">O3H54_10260</name>
</gene>
<dbReference type="PANTHER" id="PTHR39338">
    <property type="entry name" value="BLL5662 PROTEIN-RELATED"/>
    <property type="match status" value="1"/>
</dbReference>
<dbReference type="Proteomes" id="UP001068021">
    <property type="component" value="Unassembled WGS sequence"/>
</dbReference>
<organism evidence="2">
    <name type="scientific">Methanobacterium veterum</name>
    <dbReference type="NCBI Taxonomy" id="408577"/>
    <lineage>
        <taxon>Archaea</taxon>
        <taxon>Methanobacteriati</taxon>
        <taxon>Methanobacteriota</taxon>
        <taxon>Methanomada group</taxon>
        <taxon>Methanobacteria</taxon>
        <taxon>Methanobacteriales</taxon>
        <taxon>Methanobacteriaceae</taxon>
        <taxon>Methanobacterium</taxon>
    </lineage>
</organism>
<reference evidence="2" key="1">
    <citation type="submission" date="2022-12" db="EMBL/GenBank/DDBJ databases">
        <title>Reclassification of two methanogenic archaea species isolated from the Kolyma lowland permafrost.</title>
        <authorList>
            <person name="Trubitsyn V.E."/>
            <person name="Rivkina E.M."/>
            <person name="Shcherbakova V.A."/>
        </authorList>
    </citation>
    <scope>NUCLEOTIDE SEQUENCE</scope>
    <source>
        <strain evidence="1">M2</strain>
        <strain evidence="2">MK4</strain>
    </source>
</reference>
<comment type="caution">
    <text evidence="2">The sequence shown here is derived from an EMBL/GenBank/DDBJ whole genome shotgun (WGS) entry which is preliminary data.</text>
</comment>
<proteinExistence type="predicted"/>
<evidence type="ECO:0000313" key="1">
    <source>
        <dbReference type="EMBL" id="MCZ3366262.1"/>
    </source>
</evidence>
<accession>A0A9E5A120</accession>
<sequence length="441" mass="50816">MLDKIIEFSSSLRALGIPVSVRSTETAYKSALLIKNDLKTLREALACVYVKEQDQREKFDMIFNIIFEKKLQVEVQESVDLNNEVSDLKDVTGQQSEEIKESRKVNKAVARLSNEIQNMYINKKSGNSEEENGKNLPNSQRLSGKLNLEITRLNNKTRQKAVEKLLDSGYKTEDVLKALNQHDINSNIEKMSFTDLLLLNNMVLNRLYPKIMDLCQKLGKKIVTKRSRRFKLSSKGKTNIRKTIRKNMKYGGVFLERVNEKPKLSKMNHFFLSDISASCDWVSNWFFGIIYASQKAFNKARVFEYDNEIIEVTSALAEPNIERASDKVFEVREKNEKVNRCSNMFSSFKSFLEESNITNKSYVIILTDCRDWMGPKISEKPRSAELIQEMVNKSKRVLILNPEPKIQWNKFGSCVSHYEDAGAELFSVRNLEQLANLIGEI</sequence>
<name>A0A9E5A120_9EURY</name>
<evidence type="ECO:0000313" key="2">
    <source>
        <dbReference type="EMBL" id="MCZ3371510.1"/>
    </source>
</evidence>